<reference evidence="1 2" key="1">
    <citation type="submission" date="2019-03" db="EMBL/GenBank/DDBJ databases">
        <authorList>
            <consortium name="Pathogen Informatics"/>
        </authorList>
    </citation>
    <scope>NUCLEOTIDE SEQUENCE [LARGE SCALE GENOMIC DNA]</scope>
    <source>
        <strain evidence="1 2">NCTC12126</strain>
    </source>
</reference>
<dbReference type="AlphaFoldDB" id="A0A484Z884"/>
<protein>
    <submittedName>
        <fullName evidence="1">Uncharacterized protein</fullName>
    </submittedName>
</protein>
<dbReference type="Proteomes" id="UP000351155">
    <property type="component" value="Unassembled WGS sequence"/>
</dbReference>
<sequence length="35" mass="4028">MQRWKCTGDDLKAKVARQKLSPDSFTTYGVRIDPD</sequence>
<proteinExistence type="predicted"/>
<evidence type="ECO:0000313" key="2">
    <source>
        <dbReference type="Proteomes" id="UP000351155"/>
    </source>
</evidence>
<name>A0A484Z884_9ENTR</name>
<evidence type="ECO:0000313" key="1">
    <source>
        <dbReference type="EMBL" id="VFS43976.1"/>
    </source>
</evidence>
<accession>A0A484Z884</accession>
<organism evidence="1 2">
    <name type="scientific">Enterobacter cancerogenus</name>
    <dbReference type="NCBI Taxonomy" id="69218"/>
    <lineage>
        <taxon>Bacteria</taxon>
        <taxon>Pseudomonadati</taxon>
        <taxon>Pseudomonadota</taxon>
        <taxon>Gammaproteobacteria</taxon>
        <taxon>Enterobacterales</taxon>
        <taxon>Enterobacteriaceae</taxon>
        <taxon>Enterobacter</taxon>
        <taxon>Enterobacter cloacae complex</taxon>
    </lineage>
</organism>
<dbReference type="EMBL" id="CAADIW010000069">
    <property type="protein sequence ID" value="VFS43976.1"/>
    <property type="molecule type" value="Genomic_DNA"/>
</dbReference>
<gene>
    <name evidence="1" type="ORF">NCTC12126_05245</name>
</gene>